<feature type="transmembrane region" description="Helical" evidence="1">
    <location>
        <begin position="180"/>
        <end position="199"/>
    </location>
</feature>
<dbReference type="CDD" id="cd01949">
    <property type="entry name" value="GGDEF"/>
    <property type="match status" value="1"/>
</dbReference>
<dbReference type="EMBL" id="JBHTLT010000014">
    <property type="protein sequence ID" value="MFD1203989.1"/>
    <property type="molecule type" value="Genomic_DNA"/>
</dbReference>
<name>A0ABW3TWZ1_9BACL</name>
<keyword evidence="4" id="KW-1185">Reference proteome</keyword>
<evidence type="ECO:0000256" key="1">
    <source>
        <dbReference type="SAM" id="Phobius"/>
    </source>
</evidence>
<dbReference type="PANTHER" id="PTHR45138:SF9">
    <property type="entry name" value="DIGUANYLATE CYCLASE DGCM-RELATED"/>
    <property type="match status" value="1"/>
</dbReference>
<feature type="transmembrane region" description="Helical" evidence="1">
    <location>
        <begin position="139"/>
        <end position="160"/>
    </location>
</feature>
<dbReference type="PROSITE" id="PS50887">
    <property type="entry name" value="GGDEF"/>
    <property type="match status" value="1"/>
</dbReference>
<dbReference type="Gene3D" id="3.30.70.270">
    <property type="match status" value="1"/>
</dbReference>
<dbReference type="PANTHER" id="PTHR45138">
    <property type="entry name" value="REGULATORY COMPONENTS OF SENSORY TRANSDUCTION SYSTEM"/>
    <property type="match status" value="1"/>
</dbReference>
<accession>A0ABW3TWZ1</accession>
<keyword evidence="1" id="KW-0472">Membrane</keyword>
<dbReference type="NCBIfam" id="TIGR00254">
    <property type="entry name" value="GGDEF"/>
    <property type="match status" value="1"/>
</dbReference>
<dbReference type="SUPFAM" id="SSF55073">
    <property type="entry name" value="Nucleotide cyclase"/>
    <property type="match status" value="1"/>
</dbReference>
<dbReference type="Proteomes" id="UP001597231">
    <property type="component" value="Unassembled WGS sequence"/>
</dbReference>
<dbReference type="GO" id="GO:0052621">
    <property type="term" value="F:diguanylate cyclase activity"/>
    <property type="evidence" value="ECO:0007669"/>
    <property type="project" value="UniProtKB-EC"/>
</dbReference>
<organism evidence="3 4">
    <name type="scientific">Sporosarcina contaminans</name>
    <dbReference type="NCBI Taxonomy" id="633403"/>
    <lineage>
        <taxon>Bacteria</taxon>
        <taxon>Bacillati</taxon>
        <taxon>Bacillota</taxon>
        <taxon>Bacilli</taxon>
        <taxon>Bacillales</taxon>
        <taxon>Caryophanaceae</taxon>
        <taxon>Sporosarcina</taxon>
    </lineage>
</organism>
<sequence>MKVTKTQKWQVYALWVAVVPISFVMAFHFFPTGQMNYVNLSINLLILIAIMMLPIAFDNVTITLERWVIFTVFFNYGILAEMIFMQVAMLVLLFTQTTNLSKVFRFSVNSIIFAIVSLVSGSVYYLVGGTPLFENIGLFALTGFIYASLYSIINSLLLFLYFKFRKLKTTDFRKAARWDYISSMLLLPFAISFCLLLQLYGNKAFFLIGIPFLIVLLVTRKFLKSDQLQDVLSSAAAIGHQLSDQLLVDDVLQTFTGKLRNVVPYESAYIVDLRIGENLKLLTAIEGKFRVSETNRFSFPMKKTDKDGLNMDETKLYVNKKSIASLIGYQFAPSVESVLTAPIKRNRKTEGFLILTSTEKFGFTDIQGEIVTLLAGYFAVAVEKARYYERTVEKSIRCGLTNLHNFRFLEEKLNEEVIRFHTNEINSLSVIILDIDLFKGINDSYGHQSGNDLLIAFANLLRDYQTDDITLARYGGEEFVLLLPNYSKDEAIEMAEEIRRTVEQSNFVIMPDLGEAKEPTVVQMTISAGVATFPEDASNGKELMRNVDRALYIGGKQAGRNKVGIYVEENTQVTIN</sequence>
<keyword evidence="1" id="KW-1133">Transmembrane helix</keyword>
<comment type="caution">
    <text evidence="3">The sequence shown here is derived from an EMBL/GenBank/DDBJ whole genome shotgun (WGS) entry which is preliminary data.</text>
</comment>
<dbReference type="Gene3D" id="3.30.450.40">
    <property type="match status" value="1"/>
</dbReference>
<feature type="transmembrane region" description="Helical" evidence="1">
    <location>
        <begin position="37"/>
        <end position="57"/>
    </location>
</feature>
<keyword evidence="3" id="KW-0548">Nucleotidyltransferase</keyword>
<dbReference type="SMART" id="SM00267">
    <property type="entry name" value="GGDEF"/>
    <property type="match status" value="1"/>
</dbReference>
<dbReference type="Pfam" id="PF00990">
    <property type="entry name" value="GGDEF"/>
    <property type="match status" value="1"/>
</dbReference>
<dbReference type="InterPro" id="IPR000160">
    <property type="entry name" value="GGDEF_dom"/>
</dbReference>
<dbReference type="InterPro" id="IPR043128">
    <property type="entry name" value="Rev_trsase/Diguanyl_cyclase"/>
</dbReference>
<keyword evidence="1" id="KW-0812">Transmembrane</keyword>
<protein>
    <submittedName>
        <fullName evidence="3">GGDEF domain-containing protein</fullName>
        <ecNumber evidence="3">2.7.7.65</ecNumber>
    </submittedName>
</protein>
<feature type="domain" description="GGDEF" evidence="2">
    <location>
        <begin position="426"/>
        <end position="568"/>
    </location>
</feature>
<keyword evidence="3" id="KW-0808">Transferase</keyword>
<proteinExistence type="predicted"/>
<feature type="transmembrane region" description="Helical" evidence="1">
    <location>
        <begin position="106"/>
        <end position="127"/>
    </location>
</feature>
<dbReference type="InterPro" id="IPR029787">
    <property type="entry name" value="Nucleotide_cyclase"/>
</dbReference>
<feature type="transmembrane region" description="Helical" evidence="1">
    <location>
        <begin position="69"/>
        <end position="94"/>
    </location>
</feature>
<dbReference type="EC" id="2.7.7.65" evidence="3"/>
<feature type="transmembrane region" description="Helical" evidence="1">
    <location>
        <begin position="12"/>
        <end position="30"/>
    </location>
</feature>
<evidence type="ECO:0000259" key="2">
    <source>
        <dbReference type="PROSITE" id="PS50887"/>
    </source>
</evidence>
<dbReference type="InterPro" id="IPR029016">
    <property type="entry name" value="GAF-like_dom_sf"/>
</dbReference>
<evidence type="ECO:0000313" key="3">
    <source>
        <dbReference type="EMBL" id="MFD1203989.1"/>
    </source>
</evidence>
<evidence type="ECO:0000313" key="4">
    <source>
        <dbReference type="Proteomes" id="UP001597231"/>
    </source>
</evidence>
<dbReference type="RefSeq" id="WP_381479697.1">
    <property type="nucleotide sequence ID" value="NZ_JBHTLT010000014.1"/>
</dbReference>
<reference evidence="4" key="1">
    <citation type="journal article" date="2019" name="Int. J. Syst. Evol. Microbiol.">
        <title>The Global Catalogue of Microorganisms (GCM) 10K type strain sequencing project: providing services to taxonomists for standard genome sequencing and annotation.</title>
        <authorList>
            <consortium name="The Broad Institute Genomics Platform"/>
            <consortium name="The Broad Institute Genome Sequencing Center for Infectious Disease"/>
            <person name="Wu L."/>
            <person name="Ma J."/>
        </authorList>
    </citation>
    <scope>NUCLEOTIDE SEQUENCE [LARGE SCALE GENOMIC DNA]</scope>
    <source>
        <strain evidence="4">CCUG 53915</strain>
    </source>
</reference>
<dbReference type="SUPFAM" id="SSF55781">
    <property type="entry name" value="GAF domain-like"/>
    <property type="match status" value="1"/>
</dbReference>
<dbReference type="InterPro" id="IPR050469">
    <property type="entry name" value="Diguanylate_Cyclase"/>
</dbReference>
<gene>
    <name evidence="3" type="ORF">ACFQ38_02445</name>
</gene>